<dbReference type="InterPro" id="IPR006379">
    <property type="entry name" value="HAD-SF_hydro_IIB"/>
</dbReference>
<evidence type="ECO:0000256" key="2">
    <source>
        <dbReference type="ARBA" id="ARBA00034778"/>
    </source>
</evidence>
<reference evidence="3 4" key="1">
    <citation type="submission" date="2019-01" db="EMBL/GenBank/DDBJ databases">
        <authorList>
            <consortium name="Pathogen Informatics"/>
        </authorList>
    </citation>
    <scope>NUCLEOTIDE SEQUENCE [LARGE SCALE GENOMIC DNA]</scope>
    <source>
        <strain evidence="3 4">NCTC10146</strain>
    </source>
</reference>
<dbReference type="NCBIfam" id="TIGR00099">
    <property type="entry name" value="Cof-subfamily"/>
    <property type="match status" value="1"/>
</dbReference>
<dbReference type="Gene3D" id="3.30.1240.10">
    <property type="match status" value="1"/>
</dbReference>
<gene>
    <name evidence="3" type="ORF">NCTC10146_00706</name>
</gene>
<dbReference type="EMBL" id="LR215010">
    <property type="protein sequence ID" value="VEU69217.1"/>
    <property type="molecule type" value="Genomic_DNA"/>
</dbReference>
<dbReference type="GO" id="GO:0016791">
    <property type="term" value="F:phosphatase activity"/>
    <property type="evidence" value="ECO:0007669"/>
    <property type="project" value="TreeGrafter"/>
</dbReference>
<dbReference type="RefSeq" id="WP_004794089.1">
    <property type="nucleotide sequence ID" value="NZ_LR215010.1"/>
</dbReference>
<dbReference type="InterPro" id="IPR000150">
    <property type="entry name" value="Cof"/>
</dbReference>
<proteinExistence type="inferred from homology"/>
<dbReference type="AlphaFoldDB" id="A0A449ARW7"/>
<organism evidence="3 4">
    <name type="scientific">Mycoplasmopsis canis</name>
    <dbReference type="NCBI Taxonomy" id="29555"/>
    <lineage>
        <taxon>Bacteria</taxon>
        <taxon>Bacillati</taxon>
        <taxon>Mycoplasmatota</taxon>
        <taxon>Mycoplasmoidales</taxon>
        <taxon>Metamycoplasmataceae</taxon>
        <taxon>Mycoplasmopsis</taxon>
    </lineage>
</organism>
<comment type="cofactor">
    <cofactor evidence="1">
        <name>Mg(2+)</name>
        <dbReference type="ChEBI" id="CHEBI:18420"/>
    </cofactor>
</comment>
<name>A0A449ARW7_9BACT</name>
<evidence type="ECO:0000256" key="1">
    <source>
        <dbReference type="ARBA" id="ARBA00001946"/>
    </source>
</evidence>
<dbReference type="PANTHER" id="PTHR10000">
    <property type="entry name" value="PHOSPHOSERINE PHOSPHATASE"/>
    <property type="match status" value="1"/>
</dbReference>
<sequence>MKRVFAFDLDGTLLTNDNKAHPKTLKALELSKNNNHINVIATGRGLKNVLPLFENHNLDHIDYLICSNGALIYDMKSQKYEIINNLDPNVFPIIFKKHLKYKSILRVDFIDQNHTILPDNKIPDWLAKSHVKDNNLINSVDETFMNNLVFDTNSKITQIALRNEINIAGLATDELKKELKDYDCEVYLTNSVYTDINGKNVSKFNALNKLVNELKLETKNIVAFGDSGNDVEMLKNSGIGVAMGNATIDAKEVAHIIIGDHNTGAIGEFIEKLI</sequence>
<protein>
    <submittedName>
        <fullName evidence="3">COF family HAD hydrolase protein</fullName>
        <ecNumber evidence="3">3.-.-.-</ecNumber>
    </submittedName>
</protein>
<keyword evidence="3" id="KW-0378">Hydrolase</keyword>
<dbReference type="Pfam" id="PF08282">
    <property type="entry name" value="Hydrolase_3"/>
    <property type="match status" value="1"/>
</dbReference>
<dbReference type="PANTHER" id="PTHR10000:SF8">
    <property type="entry name" value="HAD SUPERFAMILY HYDROLASE-LIKE, TYPE 3"/>
    <property type="match status" value="1"/>
</dbReference>
<dbReference type="InterPro" id="IPR023214">
    <property type="entry name" value="HAD_sf"/>
</dbReference>
<dbReference type="Gene3D" id="3.40.50.1000">
    <property type="entry name" value="HAD superfamily/HAD-like"/>
    <property type="match status" value="1"/>
</dbReference>
<dbReference type="NCBIfam" id="TIGR01484">
    <property type="entry name" value="HAD-SF-IIB"/>
    <property type="match status" value="1"/>
</dbReference>
<dbReference type="GO" id="GO:0000287">
    <property type="term" value="F:magnesium ion binding"/>
    <property type="evidence" value="ECO:0007669"/>
    <property type="project" value="TreeGrafter"/>
</dbReference>
<comment type="similarity">
    <text evidence="2">Belongs to the HAD-like hydrolase superfamily. Cof family.</text>
</comment>
<dbReference type="InterPro" id="IPR036412">
    <property type="entry name" value="HAD-like_sf"/>
</dbReference>
<dbReference type="SUPFAM" id="SSF56784">
    <property type="entry name" value="HAD-like"/>
    <property type="match status" value="1"/>
</dbReference>
<dbReference type="Proteomes" id="UP000290495">
    <property type="component" value="Chromosome"/>
</dbReference>
<dbReference type="SFLD" id="SFLDG01140">
    <property type="entry name" value="C2.B:_Phosphomannomutase_and_P"/>
    <property type="match status" value="1"/>
</dbReference>
<accession>A0A449ARW7</accession>
<dbReference type="PROSITE" id="PS01228">
    <property type="entry name" value="COF_1"/>
    <property type="match status" value="1"/>
</dbReference>
<evidence type="ECO:0000313" key="3">
    <source>
        <dbReference type="EMBL" id="VEU69217.1"/>
    </source>
</evidence>
<evidence type="ECO:0000313" key="4">
    <source>
        <dbReference type="Proteomes" id="UP000290495"/>
    </source>
</evidence>
<dbReference type="SFLD" id="SFLDS00003">
    <property type="entry name" value="Haloacid_Dehalogenase"/>
    <property type="match status" value="1"/>
</dbReference>
<dbReference type="EC" id="3.-.-.-" evidence="3"/>
<dbReference type="GO" id="GO:0005829">
    <property type="term" value="C:cytosol"/>
    <property type="evidence" value="ECO:0007669"/>
    <property type="project" value="TreeGrafter"/>
</dbReference>